<evidence type="ECO:0008006" key="3">
    <source>
        <dbReference type="Google" id="ProtNLM"/>
    </source>
</evidence>
<dbReference type="PANTHER" id="PTHR47551:SF1">
    <property type="entry name" value="TUBULIN--TYROSINE LIGASE PBY1-RELATED"/>
    <property type="match status" value="1"/>
</dbReference>
<dbReference type="Gene3D" id="3.30.470.20">
    <property type="entry name" value="ATP-grasp fold, B domain"/>
    <property type="match status" value="1"/>
</dbReference>
<organism evidence="1 2">
    <name type="scientific">Puccinia sorghi</name>
    <dbReference type="NCBI Taxonomy" id="27349"/>
    <lineage>
        <taxon>Eukaryota</taxon>
        <taxon>Fungi</taxon>
        <taxon>Dikarya</taxon>
        <taxon>Basidiomycota</taxon>
        <taxon>Pucciniomycotina</taxon>
        <taxon>Pucciniomycetes</taxon>
        <taxon>Pucciniales</taxon>
        <taxon>Pucciniaceae</taxon>
        <taxon>Puccinia</taxon>
    </lineage>
</organism>
<evidence type="ECO:0000313" key="1">
    <source>
        <dbReference type="EMBL" id="KNZ56130.1"/>
    </source>
</evidence>
<protein>
    <recommendedName>
        <fullName evidence="3">Tubulin-tyrosine ligase</fullName>
    </recommendedName>
</protein>
<proteinExistence type="predicted"/>
<dbReference type="SUPFAM" id="SSF56059">
    <property type="entry name" value="Glutathione synthetase ATP-binding domain-like"/>
    <property type="match status" value="1"/>
</dbReference>
<dbReference type="AlphaFoldDB" id="A0A0L6V7N6"/>
<dbReference type="PANTHER" id="PTHR47551">
    <property type="entry name" value="TUBULIN--TYROSINE LIGASE PBY1-RELATED"/>
    <property type="match status" value="1"/>
</dbReference>
<dbReference type="Pfam" id="PF03133">
    <property type="entry name" value="TTL"/>
    <property type="match status" value="1"/>
</dbReference>
<sequence length="240" mass="26540">MHEYIQNPLLLHPARPETYSTDPTIDRSSFRKHHLRVYVLAVGALSVYVYEEMLSLFSSKPYTLTDLDDLGVHLTNTCLQEGVQEAGGDEVAVSMASHPEQIRRQIHHILATLFDFVAQNDPVNLQLLPNAFELFGVDFLVDEHLKVWLLEINAVQSTSLSSPMTLLESPEHGPDFSQTGDTLKPIISRLFRSTLGVLKAEYPALLGGRSPAAVAADSTSPAILPGFHQVLQLQTGLAFR</sequence>
<reference evidence="1 2" key="1">
    <citation type="submission" date="2015-08" db="EMBL/GenBank/DDBJ databases">
        <title>Next Generation Sequencing and Analysis of the Genome of Puccinia sorghi L Schw, the Causal Agent of Maize Common Rust.</title>
        <authorList>
            <person name="Rochi L."/>
            <person name="Burguener G."/>
            <person name="Darino M."/>
            <person name="Turjanski A."/>
            <person name="Kreff E."/>
            <person name="Dieguez M.J."/>
            <person name="Sacco F."/>
        </authorList>
    </citation>
    <scope>NUCLEOTIDE SEQUENCE [LARGE SCALE GENOMIC DNA]</scope>
    <source>
        <strain evidence="1 2">RO10H11247</strain>
    </source>
</reference>
<dbReference type="STRING" id="27349.A0A0L6V7N6"/>
<comment type="caution">
    <text evidence="1">The sequence shown here is derived from an EMBL/GenBank/DDBJ whole genome shotgun (WGS) entry which is preliminary data.</text>
</comment>
<keyword evidence="2" id="KW-1185">Reference proteome</keyword>
<dbReference type="VEuPathDB" id="FungiDB:VP01_248g2"/>
<evidence type="ECO:0000313" key="2">
    <source>
        <dbReference type="Proteomes" id="UP000037035"/>
    </source>
</evidence>
<accession>A0A0L6V7N6</accession>
<dbReference type="PROSITE" id="PS51221">
    <property type="entry name" value="TTL"/>
    <property type="match status" value="1"/>
</dbReference>
<dbReference type="EMBL" id="LAVV01007380">
    <property type="protein sequence ID" value="KNZ56130.1"/>
    <property type="molecule type" value="Genomic_DNA"/>
</dbReference>
<gene>
    <name evidence="1" type="ORF">VP01_248g2</name>
</gene>
<dbReference type="OrthoDB" id="202825at2759"/>
<name>A0A0L6V7N6_9BASI</name>
<dbReference type="Proteomes" id="UP000037035">
    <property type="component" value="Unassembled WGS sequence"/>
</dbReference>
<dbReference type="GO" id="GO:0000932">
    <property type="term" value="C:P-body"/>
    <property type="evidence" value="ECO:0007669"/>
    <property type="project" value="TreeGrafter"/>
</dbReference>
<dbReference type="InterPro" id="IPR004344">
    <property type="entry name" value="TTL/TTLL_fam"/>
</dbReference>
<dbReference type="InterPro" id="IPR027746">
    <property type="entry name" value="TTL"/>
</dbReference>